<feature type="domain" description="LysM" evidence="1">
    <location>
        <begin position="28"/>
        <end position="76"/>
    </location>
</feature>
<dbReference type="CDD" id="cd00118">
    <property type="entry name" value="LysM"/>
    <property type="match status" value="1"/>
</dbReference>
<proteinExistence type="predicted"/>
<organism evidence="2">
    <name type="scientific">Vecturithrix granuli</name>
    <dbReference type="NCBI Taxonomy" id="1499967"/>
    <lineage>
        <taxon>Bacteria</taxon>
        <taxon>Candidatus Moduliflexota</taxon>
        <taxon>Candidatus Vecturitrichia</taxon>
        <taxon>Candidatus Vecturitrichales</taxon>
        <taxon>Candidatus Vecturitrichaceae</taxon>
        <taxon>Candidatus Vecturithrix</taxon>
    </lineage>
</organism>
<keyword evidence="3" id="KW-1185">Reference proteome</keyword>
<dbReference type="Proteomes" id="UP000030661">
    <property type="component" value="Unassembled WGS sequence"/>
</dbReference>
<dbReference type="eggNOG" id="COG1652">
    <property type="taxonomic scope" value="Bacteria"/>
</dbReference>
<dbReference type="PROSITE" id="PS51782">
    <property type="entry name" value="LYSM"/>
    <property type="match status" value="1"/>
</dbReference>
<protein>
    <submittedName>
        <fullName evidence="2">Peptidoglycan-binding LysM</fullName>
    </submittedName>
</protein>
<evidence type="ECO:0000313" key="3">
    <source>
        <dbReference type="Proteomes" id="UP000030661"/>
    </source>
</evidence>
<gene>
    <name evidence="2" type="ORF">U27_01058</name>
</gene>
<evidence type="ECO:0000313" key="2">
    <source>
        <dbReference type="EMBL" id="GAK61159.1"/>
    </source>
</evidence>
<dbReference type="SUPFAM" id="SSF54106">
    <property type="entry name" value="LysM domain"/>
    <property type="match status" value="1"/>
</dbReference>
<dbReference type="PANTHER" id="PTHR34700">
    <property type="entry name" value="POTASSIUM BINDING PROTEIN KBP"/>
    <property type="match status" value="1"/>
</dbReference>
<name>A0A081C9A4_VECG1</name>
<dbReference type="PANTHER" id="PTHR34700:SF4">
    <property type="entry name" value="PHAGE-LIKE ELEMENT PBSX PROTEIN XKDP"/>
    <property type="match status" value="1"/>
</dbReference>
<sequence length="365" mass="40275">MCYVILVLCVIEINQSSFVSHAQQAPVQNYVVQYGDTLWDIADTYLNNPYRWHDIHQNNPQIVNPNLIYPGDVLGIFLFPQQGQERGKRIGLSDKALARPWYGVPAPQPEAIKGPKIPGLIVPSRDMIEANGYIVPYTMKQLQSEQFAQITGAQIGTGVANAQIIHSEYGQPGLVYGDTVYFNRGLDDKVKEGDMFLAFRPLREITHPITSEVIGTQIEILGRLRVKAIEASVACAEIVKSYYYMEIGNPIMPLSELSIPLAKPSIGNSRSYGLPVGNQLIGHIVAGRDDRVGLAYGDIVFLDVGVAQGVQPADNFIIYREVQDGFPKQAIGRVTVLSAREQTSTAMVMESVKPIEIGEKVVLLH</sequence>
<dbReference type="Pfam" id="PF01476">
    <property type="entry name" value="LysM"/>
    <property type="match status" value="1"/>
</dbReference>
<dbReference type="STRING" id="1499967.U27_01058"/>
<reference evidence="2" key="1">
    <citation type="journal article" date="2015" name="PeerJ">
        <title>First genomic representation of candidate bacterial phylum KSB3 points to enhanced environmental sensing as a trigger of wastewater bulking.</title>
        <authorList>
            <person name="Sekiguchi Y."/>
            <person name="Ohashi A."/>
            <person name="Parks D.H."/>
            <person name="Yamauchi T."/>
            <person name="Tyson G.W."/>
            <person name="Hugenholtz P."/>
        </authorList>
    </citation>
    <scope>NUCLEOTIDE SEQUENCE [LARGE SCALE GENOMIC DNA]</scope>
</reference>
<dbReference type="HOGENOM" id="CLU_050533_1_1_0"/>
<dbReference type="Gene3D" id="3.10.350.10">
    <property type="entry name" value="LysM domain"/>
    <property type="match status" value="1"/>
</dbReference>
<accession>A0A081C9A4</accession>
<dbReference type="InterPro" id="IPR052196">
    <property type="entry name" value="Bact_Kbp"/>
</dbReference>
<evidence type="ECO:0000259" key="1">
    <source>
        <dbReference type="PROSITE" id="PS51782"/>
    </source>
</evidence>
<dbReference type="InterPro" id="IPR018392">
    <property type="entry name" value="LysM"/>
</dbReference>
<dbReference type="AlphaFoldDB" id="A0A081C9A4"/>
<dbReference type="InterPro" id="IPR036779">
    <property type="entry name" value="LysM_dom_sf"/>
</dbReference>
<dbReference type="EMBL" id="DF820477">
    <property type="protein sequence ID" value="GAK61159.1"/>
    <property type="molecule type" value="Genomic_DNA"/>
</dbReference>